<dbReference type="InterPro" id="IPR003676">
    <property type="entry name" value="SAUR_fam"/>
</dbReference>
<dbReference type="Proteomes" id="UP001630127">
    <property type="component" value="Unassembled WGS sequence"/>
</dbReference>
<dbReference type="EMBL" id="JBJUIK010000010">
    <property type="protein sequence ID" value="KAL3515544.1"/>
    <property type="molecule type" value="Genomic_DNA"/>
</dbReference>
<dbReference type="PANTHER" id="PTHR31374">
    <property type="entry name" value="AUXIN-INDUCED PROTEIN-LIKE-RELATED"/>
    <property type="match status" value="1"/>
</dbReference>
<sequence length="104" mass="12026">MEASFQFGMYPDFLTLKSFAKMSKVIAAYKGEGKRERTPKGHFVIYVGENLKRFIVPMSVLKKPSFQQLLDKSAEMYEFQNQKGIVLPCDESTFQKFIELEEGK</sequence>
<organism evidence="2 3">
    <name type="scientific">Cinchona calisaya</name>
    <dbReference type="NCBI Taxonomy" id="153742"/>
    <lineage>
        <taxon>Eukaryota</taxon>
        <taxon>Viridiplantae</taxon>
        <taxon>Streptophyta</taxon>
        <taxon>Embryophyta</taxon>
        <taxon>Tracheophyta</taxon>
        <taxon>Spermatophyta</taxon>
        <taxon>Magnoliopsida</taxon>
        <taxon>eudicotyledons</taxon>
        <taxon>Gunneridae</taxon>
        <taxon>Pentapetalae</taxon>
        <taxon>asterids</taxon>
        <taxon>lamiids</taxon>
        <taxon>Gentianales</taxon>
        <taxon>Rubiaceae</taxon>
        <taxon>Cinchonoideae</taxon>
        <taxon>Cinchoneae</taxon>
        <taxon>Cinchona</taxon>
    </lineage>
</organism>
<dbReference type="PANTHER" id="PTHR31374:SF281">
    <property type="entry name" value="INDOLE-3-ACETIC ACID-INDUCED PROTEIN ARG7-LIKE"/>
    <property type="match status" value="1"/>
</dbReference>
<comment type="caution">
    <text evidence="2">The sequence shown here is derived from an EMBL/GenBank/DDBJ whole genome shotgun (WGS) entry which is preliminary data.</text>
</comment>
<dbReference type="Pfam" id="PF02519">
    <property type="entry name" value="Auxin_inducible"/>
    <property type="match status" value="1"/>
</dbReference>
<name>A0ABD2Z9G4_9GENT</name>
<comment type="similarity">
    <text evidence="1">Belongs to the ARG7 family.</text>
</comment>
<reference evidence="2 3" key="1">
    <citation type="submission" date="2024-11" db="EMBL/GenBank/DDBJ databases">
        <title>A near-complete genome assembly of Cinchona calisaya.</title>
        <authorList>
            <person name="Lian D.C."/>
            <person name="Zhao X.W."/>
            <person name="Wei L."/>
        </authorList>
    </citation>
    <scope>NUCLEOTIDE SEQUENCE [LARGE SCALE GENOMIC DNA]</scope>
    <source>
        <tissue evidence="2">Nenye</tissue>
    </source>
</reference>
<evidence type="ECO:0000313" key="3">
    <source>
        <dbReference type="Proteomes" id="UP001630127"/>
    </source>
</evidence>
<gene>
    <name evidence="2" type="ORF">ACH5RR_022446</name>
</gene>
<evidence type="ECO:0000313" key="2">
    <source>
        <dbReference type="EMBL" id="KAL3515544.1"/>
    </source>
</evidence>
<evidence type="ECO:0000256" key="1">
    <source>
        <dbReference type="ARBA" id="ARBA00006974"/>
    </source>
</evidence>
<dbReference type="AlphaFoldDB" id="A0ABD2Z9G4"/>
<proteinExistence type="inferred from homology"/>
<protein>
    <submittedName>
        <fullName evidence="2">Uncharacterized protein</fullName>
    </submittedName>
</protein>
<accession>A0ABD2Z9G4</accession>
<keyword evidence="3" id="KW-1185">Reference proteome</keyword>